<dbReference type="InParanoid" id="E3MEG4"/>
<proteinExistence type="predicted"/>
<dbReference type="AlphaFoldDB" id="E3MEG4"/>
<reference evidence="1" key="1">
    <citation type="submission" date="2007-07" db="EMBL/GenBank/DDBJ databases">
        <title>PCAP assembly of the Caenorhabditis remanei genome.</title>
        <authorList>
            <consortium name="The Caenorhabditis remanei Sequencing Consortium"/>
            <person name="Wilson R.K."/>
        </authorList>
    </citation>
    <scope>NUCLEOTIDE SEQUENCE [LARGE SCALE GENOMIC DNA]</scope>
    <source>
        <strain evidence="1">PB4641</strain>
    </source>
</reference>
<gene>
    <name evidence="1" type="ORF">CRE_21787</name>
</gene>
<evidence type="ECO:0000313" key="2">
    <source>
        <dbReference type="Proteomes" id="UP000008281"/>
    </source>
</evidence>
<dbReference type="EMBL" id="DS268439">
    <property type="protein sequence ID" value="EFP00433.1"/>
    <property type="molecule type" value="Genomic_DNA"/>
</dbReference>
<accession>E3MEG4</accession>
<dbReference type="Proteomes" id="UP000008281">
    <property type="component" value="Unassembled WGS sequence"/>
</dbReference>
<sequence>MSLSFRLLSVPLVVFKEIIDFMTIGQM</sequence>
<name>E3MEG4_CAERE</name>
<evidence type="ECO:0000313" key="1">
    <source>
        <dbReference type="EMBL" id="EFP00433.1"/>
    </source>
</evidence>
<organism evidence="2">
    <name type="scientific">Caenorhabditis remanei</name>
    <name type="common">Caenorhabditis vulgaris</name>
    <dbReference type="NCBI Taxonomy" id="31234"/>
    <lineage>
        <taxon>Eukaryota</taxon>
        <taxon>Metazoa</taxon>
        <taxon>Ecdysozoa</taxon>
        <taxon>Nematoda</taxon>
        <taxon>Chromadorea</taxon>
        <taxon>Rhabditida</taxon>
        <taxon>Rhabditina</taxon>
        <taxon>Rhabditomorpha</taxon>
        <taxon>Rhabditoidea</taxon>
        <taxon>Rhabditidae</taxon>
        <taxon>Peloderinae</taxon>
        <taxon>Caenorhabditis</taxon>
    </lineage>
</organism>
<keyword evidence="2" id="KW-1185">Reference proteome</keyword>
<dbReference type="HOGENOM" id="CLU_3415373_0_0_1"/>
<protein>
    <submittedName>
        <fullName evidence="1">Uncharacterized protein</fullName>
    </submittedName>
</protein>